<evidence type="ECO:0000256" key="12">
    <source>
        <dbReference type="ARBA" id="ARBA00076540"/>
    </source>
</evidence>
<dbReference type="PROSITE" id="PS00092">
    <property type="entry name" value="N6_MTASE"/>
    <property type="match status" value="1"/>
</dbReference>
<dbReference type="PANTHER" id="PTHR45875">
    <property type="entry name" value="METHYLTRANSFERASE N6AMT1"/>
    <property type="match status" value="1"/>
</dbReference>
<dbReference type="OrthoDB" id="406152at2759"/>
<organism evidence="18 19">
    <name type="scientific">Apis cerana cerana</name>
    <name type="common">Oriental honeybee</name>
    <dbReference type="NCBI Taxonomy" id="94128"/>
    <lineage>
        <taxon>Eukaryota</taxon>
        <taxon>Metazoa</taxon>
        <taxon>Ecdysozoa</taxon>
        <taxon>Arthropoda</taxon>
        <taxon>Hexapoda</taxon>
        <taxon>Insecta</taxon>
        <taxon>Pterygota</taxon>
        <taxon>Neoptera</taxon>
        <taxon>Endopterygota</taxon>
        <taxon>Hymenoptera</taxon>
        <taxon>Apocrita</taxon>
        <taxon>Aculeata</taxon>
        <taxon>Apoidea</taxon>
        <taxon>Anthophila</taxon>
        <taxon>Apidae</taxon>
        <taxon>Apis</taxon>
    </lineage>
</organism>
<dbReference type="InterPro" id="IPR002052">
    <property type="entry name" value="DNA_methylase_N6_adenine_CS"/>
</dbReference>
<dbReference type="Gene3D" id="3.40.50.150">
    <property type="entry name" value="Vaccinia Virus protein VP39"/>
    <property type="match status" value="1"/>
</dbReference>
<dbReference type="NCBIfam" id="TIGR00537">
    <property type="entry name" value="hemK_rel_arch"/>
    <property type="match status" value="1"/>
</dbReference>
<evidence type="ECO:0000256" key="6">
    <source>
        <dbReference type="ARBA" id="ARBA00023242"/>
    </source>
</evidence>
<protein>
    <recommendedName>
        <fullName evidence="15">Methyltransferase HEMK2</fullName>
    </recommendedName>
    <alternativeName>
        <fullName evidence="14">HemK methyltransferase family member 2</fullName>
    </alternativeName>
    <alternativeName>
        <fullName evidence="12">Lysine N-methyltransferase 9</fullName>
    </alternativeName>
    <alternativeName>
        <fullName evidence="11">Methylarsonite methyltransferase N6AMT1</fullName>
    </alternativeName>
    <alternativeName>
        <fullName evidence="16">Methyltransferase N6AMT1</fullName>
    </alternativeName>
    <alternativeName>
        <fullName evidence="13">Protein N(5)-glutamine methyltransferase</fullName>
    </alternativeName>
</protein>
<dbReference type="GO" id="GO:0032259">
    <property type="term" value="P:methylation"/>
    <property type="evidence" value="ECO:0007669"/>
    <property type="project" value="UniProtKB-KW"/>
</dbReference>
<dbReference type="CDD" id="cd02440">
    <property type="entry name" value="AdoMet_MTases"/>
    <property type="match status" value="1"/>
</dbReference>
<evidence type="ECO:0000256" key="1">
    <source>
        <dbReference type="ARBA" id="ARBA00004123"/>
    </source>
</evidence>
<keyword evidence="6" id="KW-0539">Nucleus</keyword>
<evidence type="ECO:0000259" key="17">
    <source>
        <dbReference type="Pfam" id="PF05175"/>
    </source>
</evidence>
<dbReference type="FunFam" id="3.40.50.150:FF:000077">
    <property type="entry name" value="HemK methyltransferase family member 2"/>
    <property type="match status" value="1"/>
</dbReference>
<name>A0A2A3E2K5_APICC</name>
<dbReference type="EMBL" id="KZ288459">
    <property type="protein sequence ID" value="PBC25496.1"/>
    <property type="molecule type" value="Genomic_DNA"/>
</dbReference>
<evidence type="ECO:0000256" key="3">
    <source>
        <dbReference type="ARBA" id="ARBA00022603"/>
    </source>
</evidence>
<proteinExistence type="inferred from homology"/>
<accession>A0A2A3E2K5</accession>
<sequence length="212" mass="24067">MNTPIVKLSDKDLESVYEPSEDSFLLIDALEADLEVLKVTKPVMCLEIGSGSGIVITALAMALKIYCQSYYLAIDININACKVTKKTAAQNLVEIDTVQMDLLSFLRSDCVFDIIVFNPPYVVTSDDEILNRQILFKTWAGGKSGRKVMERVFPKIPDILSDTGTFYLLVIKENDPEYILRTFMDLNMSGKIILERKIRGEHLYILRFKKIK</sequence>
<evidence type="ECO:0000256" key="14">
    <source>
        <dbReference type="ARBA" id="ARBA00083337"/>
    </source>
</evidence>
<comment type="similarity">
    <text evidence="2">Belongs to the eukaryotic/archaeal PrmC-related family.</text>
</comment>
<comment type="catalytic activity">
    <reaction evidence="8">
        <text>methylarsonous acid + S-adenosyl-L-methionine = dimethylarsinate + S-adenosyl-L-homocysteine + 2 H(+)</text>
        <dbReference type="Rhea" id="RHEA:11684"/>
        <dbReference type="ChEBI" id="CHEBI:15378"/>
        <dbReference type="ChEBI" id="CHEBI:16223"/>
        <dbReference type="ChEBI" id="CHEBI:17826"/>
        <dbReference type="ChEBI" id="CHEBI:57856"/>
        <dbReference type="ChEBI" id="CHEBI:59789"/>
    </reaction>
</comment>
<comment type="subcellular location">
    <subcellularLocation>
        <location evidence="1">Nucleus</location>
    </subcellularLocation>
</comment>
<keyword evidence="19" id="KW-1185">Reference proteome</keyword>
<evidence type="ECO:0000256" key="10">
    <source>
        <dbReference type="ARBA" id="ARBA00062344"/>
    </source>
</evidence>
<dbReference type="PANTHER" id="PTHR45875:SF1">
    <property type="entry name" value="METHYLTRANSFERASE N6AMT1"/>
    <property type="match status" value="1"/>
</dbReference>
<comment type="function">
    <text evidence="9">Methyltransferase that can methylate proteins and, to a lower extent, arsenic. Catalytic subunit of a heterodimer with TRMT112, which monomethylates 'Lys-12' of histone H4 (H4K12me1), a modification present at the promoters of numerous genes encoding cell cycle regulators. Catalytic subunit of a heterodimer with TRMT112, which catalyzes N5-methylation of Glu residue of proteins with a Gly-Gln-Xaa-Xaa-Xaa-Arg motif. Methylates ETF1 on 'Gln-185'; ETF1 needs to be complexed to ERF3 in its GTP-bound form to be efficiently methylated. May also play a role in the modulation of arsenic-induced toxicity by mediating the conversion of monomethylarsonous acid (3+) into the less toxic dimethylarsonic acid. It however only plays a limited role in arsenic metabolism compared with AS3MT.</text>
</comment>
<evidence type="ECO:0000256" key="5">
    <source>
        <dbReference type="ARBA" id="ARBA00022691"/>
    </source>
</evidence>
<comment type="subunit">
    <text evidence="10">Heterodimer; heterodimerization with TRMT112 is required for S-adenosyl-L-methionine-binding.</text>
</comment>
<dbReference type="GO" id="GO:0036009">
    <property type="term" value="F:protein-glutamine N-methyltransferase activity"/>
    <property type="evidence" value="ECO:0007669"/>
    <property type="project" value="UniProtKB-ARBA"/>
</dbReference>
<dbReference type="GO" id="GO:0035657">
    <property type="term" value="C:eRF1 methyltransferase complex"/>
    <property type="evidence" value="ECO:0007669"/>
    <property type="project" value="TreeGrafter"/>
</dbReference>
<dbReference type="InterPro" id="IPR029063">
    <property type="entry name" value="SAM-dependent_MTases_sf"/>
</dbReference>
<evidence type="ECO:0000256" key="9">
    <source>
        <dbReference type="ARBA" id="ARBA00053180"/>
    </source>
</evidence>
<evidence type="ECO:0000256" key="8">
    <source>
        <dbReference type="ARBA" id="ARBA00050903"/>
    </source>
</evidence>
<dbReference type="SUPFAM" id="SSF53335">
    <property type="entry name" value="S-adenosyl-L-methionine-dependent methyltransferases"/>
    <property type="match status" value="1"/>
</dbReference>
<evidence type="ECO:0000313" key="19">
    <source>
        <dbReference type="Proteomes" id="UP000242457"/>
    </source>
</evidence>
<evidence type="ECO:0000256" key="2">
    <source>
        <dbReference type="ARBA" id="ARBA00006149"/>
    </source>
</evidence>
<feature type="domain" description="Methyltransferase small" evidence="17">
    <location>
        <begin position="35"/>
        <end position="127"/>
    </location>
</feature>
<dbReference type="InterPro" id="IPR052190">
    <property type="entry name" value="Euk-Arch_PrmC-MTase"/>
</dbReference>
<evidence type="ECO:0000256" key="7">
    <source>
        <dbReference type="ARBA" id="ARBA00048619"/>
    </source>
</evidence>
<reference evidence="18 19" key="1">
    <citation type="submission" date="2014-07" db="EMBL/GenBank/DDBJ databases">
        <title>Genomic and transcriptomic analysis on Apis cerana provide comprehensive insights into honey bee biology.</title>
        <authorList>
            <person name="Diao Q."/>
            <person name="Sun L."/>
            <person name="Zheng H."/>
            <person name="Zheng H."/>
            <person name="Xu S."/>
            <person name="Wang S."/>
            <person name="Zeng Z."/>
            <person name="Hu F."/>
            <person name="Su S."/>
            <person name="Wu J."/>
        </authorList>
    </citation>
    <scope>NUCLEOTIDE SEQUENCE [LARGE SCALE GENOMIC DNA]</scope>
    <source>
        <tissue evidence="18">Pupae without intestine</tissue>
    </source>
</reference>
<dbReference type="Pfam" id="PF05175">
    <property type="entry name" value="MTS"/>
    <property type="match status" value="1"/>
</dbReference>
<keyword evidence="5" id="KW-0949">S-adenosyl-L-methionine</keyword>
<comment type="catalytic activity">
    <reaction evidence="7">
        <text>L-lysyl-[histone] + S-adenosyl-L-methionine = N(6)-methyl-L-lysyl-[histone] + S-adenosyl-L-homocysteine + H(+)</text>
        <dbReference type="Rhea" id="RHEA:10024"/>
        <dbReference type="Rhea" id="RHEA-COMP:9845"/>
        <dbReference type="Rhea" id="RHEA-COMP:9846"/>
        <dbReference type="ChEBI" id="CHEBI:15378"/>
        <dbReference type="ChEBI" id="CHEBI:29969"/>
        <dbReference type="ChEBI" id="CHEBI:57856"/>
        <dbReference type="ChEBI" id="CHEBI:59789"/>
        <dbReference type="ChEBI" id="CHEBI:61929"/>
    </reaction>
    <physiologicalReaction direction="left-to-right" evidence="7">
        <dbReference type="Rhea" id="RHEA:10025"/>
    </physiologicalReaction>
</comment>
<evidence type="ECO:0000256" key="15">
    <source>
        <dbReference type="ARBA" id="ARBA00093624"/>
    </source>
</evidence>
<dbReference type="InterPro" id="IPR004557">
    <property type="entry name" value="PrmC-related"/>
</dbReference>
<evidence type="ECO:0000313" key="18">
    <source>
        <dbReference type="EMBL" id="PBC25496.1"/>
    </source>
</evidence>
<dbReference type="AlphaFoldDB" id="A0A2A3E2K5"/>
<dbReference type="InterPro" id="IPR007848">
    <property type="entry name" value="Small_mtfrase_dom"/>
</dbReference>
<evidence type="ECO:0000256" key="13">
    <source>
        <dbReference type="ARBA" id="ARBA00080992"/>
    </source>
</evidence>
<keyword evidence="4 18" id="KW-0808">Transferase</keyword>
<dbReference type="GO" id="GO:0003676">
    <property type="term" value="F:nucleic acid binding"/>
    <property type="evidence" value="ECO:0007669"/>
    <property type="project" value="InterPro"/>
</dbReference>
<keyword evidence="3 18" id="KW-0489">Methyltransferase</keyword>
<gene>
    <name evidence="18" type="ORF">APICC_05979</name>
</gene>
<evidence type="ECO:0000256" key="11">
    <source>
        <dbReference type="ARBA" id="ARBA00075330"/>
    </source>
</evidence>
<dbReference type="GO" id="GO:0005634">
    <property type="term" value="C:nucleus"/>
    <property type="evidence" value="ECO:0007669"/>
    <property type="project" value="UniProtKB-SubCell"/>
</dbReference>
<evidence type="ECO:0000256" key="16">
    <source>
        <dbReference type="ARBA" id="ARBA00093667"/>
    </source>
</evidence>
<evidence type="ECO:0000256" key="4">
    <source>
        <dbReference type="ARBA" id="ARBA00022679"/>
    </source>
</evidence>
<dbReference type="STRING" id="94128.A0A2A3E2K5"/>
<dbReference type="Proteomes" id="UP000242457">
    <property type="component" value="Unassembled WGS sequence"/>
</dbReference>